<keyword evidence="2" id="KW-0732">Signal</keyword>
<dbReference type="STRING" id="314271.RB2654_11894"/>
<feature type="chain" id="PRO_5002661915" description="Phytase-like domain-containing protein" evidence="2">
    <location>
        <begin position="21"/>
        <end position="318"/>
    </location>
</feature>
<protein>
    <recommendedName>
        <fullName evidence="3">Phytase-like domain-containing protein</fullName>
    </recommendedName>
</protein>
<dbReference type="RefSeq" id="WP_008331839.1">
    <property type="nucleotide sequence ID" value="NZ_CH902578.1"/>
</dbReference>
<evidence type="ECO:0000313" key="4">
    <source>
        <dbReference type="EMBL" id="EAQ10701.1"/>
    </source>
</evidence>
<dbReference type="InterPro" id="IPR015943">
    <property type="entry name" value="WD40/YVTN_repeat-like_dom_sf"/>
</dbReference>
<organism evidence="4 5">
    <name type="scientific">Maritimibacter alkaliphilus HTCC2654</name>
    <dbReference type="NCBI Taxonomy" id="314271"/>
    <lineage>
        <taxon>Bacteria</taxon>
        <taxon>Pseudomonadati</taxon>
        <taxon>Pseudomonadota</taxon>
        <taxon>Alphaproteobacteria</taxon>
        <taxon>Rhodobacterales</taxon>
        <taxon>Roseobacteraceae</taxon>
        <taxon>Maritimibacter</taxon>
    </lineage>
</organism>
<comment type="caution">
    <text evidence="4">The sequence shown here is derived from an EMBL/GenBank/DDBJ whole genome shotgun (WGS) entry which is preliminary data.</text>
</comment>
<dbReference type="InterPro" id="IPR027372">
    <property type="entry name" value="Phytase-like_dom"/>
</dbReference>
<dbReference type="PIRSF" id="PIRSF031900">
    <property type="entry name" value="UCP031900"/>
    <property type="match status" value="1"/>
</dbReference>
<dbReference type="OrthoDB" id="9798693at2"/>
<gene>
    <name evidence="4" type="ORF">RB2654_11894</name>
</gene>
<feature type="compositionally biased region" description="Acidic residues" evidence="1">
    <location>
        <begin position="305"/>
        <end position="318"/>
    </location>
</feature>
<evidence type="ECO:0000259" key="3">
    <source>
        <dbReference type="Pfam" id="PF13449"/>
    </source>
</evidence>
<feature type="domain" description="Phytase-like" evidence="3">
    <location>
        <begin position="40"/>
        <end position="282"/>
    </location>
</feature>
<dbReference type="Pfam" id="PF13449">
    <property type="entry name" value="Phytase-like"/>
    <property type="match status" value="1"/>
</dbReference>
<evidence type="ECO:0000256" key="1">
    <source>
        <dbReference type="SAM" id="MobiDB-lite"/>
    </source>
</evidence>
<dbReference type="InterPro" id="IPR011045">
    <property type="entry name" value="N2O_reductase_N"/>
</dbReference>
<evidence type="ECO:0000313" key="5">
    <source>
        <dbReference type="Proteomes" id="UP000002931"/>
    </source>
</evidence>
<dbReference type="InterPro" id="IPR014567">
    <property type="entry name" value="UCP031900"/>
</dbReference>
<feature type="signal peptide" evidence="2">
    <location>
        <begin position="1"/>
        <end position="20"/>
    </location>
</feature>
<name>A3VM09_9RHOB</name>
<dbReference type="SUPFAM" id="SSF50974">
    <property type="entry name" value="Nitrous oxide reductase, N-terminal domain"/>
    <property type="match status" value="1"/>
</dbReference>
<keyword evidence="5" id="KW-1185">Reference proteome</keyword>
<evidence type="ECO:0000256" key="2">
    <source>
        <dbReference type="SAM" id="SignalP"/>
    </source>
</evidence>
<dbReference type="eggNOG" id="COG4246">
    <property type="taxonomic scope" value="Bacteria"/>
</dbReference>
<reference evidence="4 5" key="1">
    <citation type="journal article" date="2010" name="J. Bacteriol.">
        <title>Genome sequences of Pelagibaca bermudensis HTCC2601T and Maritimibacter alkaliphilus HTCC2654T, the type strains of two marine Roseobacter genera.</title>
        <authorList>
            <person name="Thrash J.C."/>
            <person name="Cho J.C."/>
            <person name="Ferriera S."/>
            <person name="Johnson J."/>
            <person name="Vergin K.L."/>
            <person name="Giovannoni S.J."/>
        </authorList>
    </citation>
    <scope>NUCLEOTIDE SEQUENCE [LARGE SCALE GENOMIC DNA]</scope>
    <source>
        <strain evidence="4 5">HTCC2654</strain>
    </source>
</reference>
<proteinExistence type="predicted"/>
<sequence length="318" mass="35279">MRRRLAVAITAFALAPSAIAQSPQPAQFASSTLWSIADESFGGWSGFEVDPDGVGFVTVSDRGLIVSGRLLRNANGWLIGTETGPILTLTHTDGDPLPRYWDDSEGLAVAPDGRVFVSFEAEHRINEYNDAAVDRAVHLPRAEGFKDLQNNSSLEALAIDADGALYTLPERSGELTRPFDVFRYRDGEWTIPFTIPRRGDFLPVGADIGPDGRFYLLERRLSSSQLGFASRVRRFDLGEDTLDGEITLLETQPRTHDNLEGIAVWQDALGDMRITMISDDNHRFFQKNEIVEYIVPGDLPPPEDNQSDETLDPDDENL</sequence>
<accession>A3VM09</accession>
<dbReference type="EMBL" id="AAMT01000027">
    <property type="protein sequence ID" value="EAQ10701.1"/>
    <property type="molecule type" value="Genomic_DNA"/>
</dbReference>
<dbReference type="HOGENOM" id="CLU_059147_0_0_5"/>
<feature type="region of interest" description="Disordered" evidence="1">
    <location>
        <begin position="295"/>
        <end position="318"/>
    </location>
</feature>
<dbReference type="Gene3D" id="2.130.10.10">
    <property type="entry name" value="YVTN repeat-like/Quinoprotein amine dehydrogenase"/>
    <property type="match status" value="1"/>
</dbReference>
<dbReference type="Proteomes" id="UP000002931">
    <property type="component" value="Unassembled WGS sequence"/>
</dbReference>
<dbReference type="AlphaFoldDB" id="A3VM09"/>